<feature type="domain" description="PEGA" evidence="1">
    <location>
        <begin position="28"/>
        <end position="79"/>
    </location>
</feature>
<dbReference type="AlphaFoldDB" id="A0A3B0UGW3"/>
<reference evidence="2" key="1">
    <citation type="submission" date="2018-06" db="EMBL/GenBank/DDBJ databases">
        <authorList>
            <person name="Zhirakovskaya E."/>
        </authorList>
    </citation>
    <scope>NUCLEOTIDE SEQUENCE</scope>
</reference>
<evidence type="ECO:0000313" key="2">
    <source>
        <dbReference type="EMBL" id="VAW30261.1"/>
    </source>
</evidence>
<sequence length="87" mass="9633">MKNLVKVTSLVSVILFVTILFSSCASTTLIESTPSGARVYLNDQSVGVTPYTMRDSKIVWARTDVKLEKEGYKPFMTTIVKNEEAAI</sequence>
<protein>
    <recommendedName>
        <fullName evidence="1">PEGA domain-containing protein</fullName>
    </recommendedName>
</protein>
<proteinExistence type="predicted"/>
<feature type="non-terminal residue" evidence="2">
    <location>
        <position position="87"/>
    </location>
</feature>
<accession>A0A3B0UGW3</accession>
<dbReference type="InterPro" id="IPR013229">
    <property type="entry name" value="PEGA"/>
</dbReference>
<evidence type="ECO:0000259" key="1">
    <source>
        <dbReference type="Pfam" id="PF08308"/>
    </source>
</evidence>
<organism evidence="2">
    <name type="scientific">hydrothermal vent metagenome</name>
    <dbReference type="NCBI Taxonomy" id="652676"/>
    <lineage>
        <taxon>unclassified sequences</taxon>
        <taxon>metagenomes</taxon>
        <taxon>ecological metagenomes</taxon>
    </lineage>
</organism>
<dbReference type="EMBL" id="UOET01000494">
    <property type="protein sequence ID" value="VAW30261.1"/>
    <property type="molecule type" value="Genomic_DNA"/>
</dbReference>
<dbReference type="Pfam" id="PF08308">
    <property type="entry name" value="PEGA"/>
    <property type="match status" value="1"/>
</dbReference>
<dbReference type="PROSITE" id="PS51257">
    <property type="entry name" value="PROKAR_LIPOPROTEIN"/>
    <property type="match status" value="1"/>
</dbReference>
<name>A0A3B0UGW3_9ZZZZ</name>
<gene>
    <name evidence="2" type="ORF">MNBD_BACTEROID07-2024</name>
</gene>